<dbReference type="InterPro" id="IPR002656">
    <property type="entry name" value="Acyl_transf_3_dom"/>
</dbReference>
<evidence type="ECO:0000256" key="3">
    <source>
        <dbReference type="ARBA" id="ARBA00022475"/>
    </source>
</evidence>
<dbReference type="RefSeq" id="WP_347813185.1">
    <property type="nucleotide sequence ID" value="NZ_SNVW01000006.1"/>
</dbReference>
<feature type="transmembrane region" description="Helical" evidence="7">
    <location>
        <begin position="86"/>
        <end position="107"/>
    </location>
</feature>
<evidence type="ECO:0000313" key="10">
    <source>
        <dbReference type="Proteomes" id="UP000295764"/>
    </source>
</evidence>
<name>A0A4R6DH04_9MICO</name>
<feature type="domain" description="Acyltransferase 3" evidence="8">
    <location>
        <begin position="13"/>
        <end position="337"/>
    </location>
</feature>
<evidence type="ECO:0000313" key="9">
    <source>
        <dbReference type="EMBL" id="TDN44006.1"/>
    </source>
</evidence>
<feature type="transmembrane region" description="Helical" evidence="7">
    <location>
        <begin position="254"/>
        <end position="277"/>
    </location>
</feature>
<feature type="transmembrane region" description="Helical" evidence="7">
    <location>
        <begin position="191"/>
        <end position="209"/>
    </location>
</feature>
<proteinExistence type="inferred from homology"/>
<keyword evidence="6 7" id="KW-0472">Membrane</keyword>
<dbReference type="AlphaFoldDB" id="A0A4R6DH04"/>
<comment type="similarity">
    <text evidence="2">Belongs to the acyltransferase 3 family.</text>
</comment>
<dbReference type="EMBL" id="SNVW01000006">
    <property type="protein sequence ID" value="TDN44006.1"/>
    <property type="molecule type" value="Genomic_DNA"/>
</dbReference>
<keyword evidence="4 7" id="KW-0812">Transmembrane</keyword>
<comment type="subcellular location">
    <subcellularLocation>
        <location evidence="1">Cell membrane</location>
        <topology evidence="1">Multi-pass membrane protein</topology>
    </subcellularLocation>
</comment>
<keyword evidence="9" id="KW-0808">Transferase</keyword>
<feature type="transmembrane region" description="Helical" evidence="7">
    <location>
        <begin position="221"/>
        <end position="242"/>
    </location>
</feature>
<accession>A0A4R6DH04</accession>
<comment type="caution">
    <text evidence="9">The sequence shown here is derived from an EMBL/GenBank/DDBJ whole genome shotgun (WGS) entry which is preliminary data.</text>
</comment>
<dbReference type="PANTHER" id="PTHR40074">
    <property type="entry name" value="O-ACETYLTRANSFERASE WECH"/>
    <property type="match status" value="1"/>
</dbReference>
<sequence>MTRNITSQRRLIEVDAARGVAVIMVVGAHAVLGLLESGALPEDHGLVTAYEITHVPRVAAIAFIAGLFIPGSLARRGALRLIRERAVLFGWLYVVWWTIQSAVGLATDPLRNTPTTLASLAIWTPPAQLYFLPALWVGTVLTVAVLVAPRHFARRSRHGHRAVVGWTAAGLALLAALAIVTWGWVPPVLGAQYLALSFFVAVGAVLGLPGARHVLRLPTPAWAGLGLVTGAVAVWCGTIGIVGPTDRSSLPFDLRVVSLVATCAGVLALCAGAVLLARIPRVGDLLAWIGRRTVVVFTAHIVVVAGTRITLQALGVQPEAVFVAAWVLGVVVPLVLASVAPRIGLGWLFAPPRWATSRVVAN</sequence>
<dbReference type="Proteomes" id="UP000295764">
    <property type="component" value="Unassembled WGS sequence"/>
</dbReference>
<dbReference type="PANTHER" id="PTHR40074:SF4">
    <property type="entry name" value="INNER MEMBRANE PROTEIN YCFT"/>
    <property type="match status" value="1"/>
</dbReference>
<evidence type="ECO:0000256" key="6">
    <source>
        <dbReference type="ARBA" id="ARBA00023136"/>
    </source>
</evidence>
<gene>
    <name evidence="9" type="ORF">EDF64_106180</name>
</gene>
<evidence type="ECO:0000259" key="8">
    <source>
        <dbReference type="Pfam" id="PF01757"/>
    </source>
</evidence>
<keyword evidence="5 7" id="KW-1133">Transmembrane helix</keyword>
<keyword evidence="3" id="KW-1003">Cell membrane</keyword>
<evidence type="ECO:0000256" key="7">
    <source>
        <dbReference type="SAM" id="Phobius"/>
    </source>
</evidence>
<reference evidence="9 10" key="1">
    <citation type="submission" date="2019-03" db="EMBL/GenBank/DDBJ databases">
        <title>Genomic analyses of the natural microbiome of Caenorhabditis elegans.</title>
        <authorList>
            <person name="Samuel B."/>
        </authorList>
    </citation>
    <scope>NUCLEOTIDE SEQUENCE [LARGE SCALE GENOMIC DNA]</scope>
    <source>
        <strain evidence="9 10">JUb65</strain>
    </source>
</reference>
<dbReference type="GO" id="GO:0009246">
    <property type="term" value="P:enterobacterial common antigen biosynthetic process"/>
    <property type="evidence" value="ECO:0007669"/>
    <property type="project" value="TreeGrafter"/>
</dbReference>
<feature type="transmembrane region" description="Helical" evidence="7">
    <location>
        <begin position="16"/>
        <end position="35"/>
    </location>
</feature>
<evidence type="ECO:0000256" key="1">
    <source>
        <dbReference type="ARBA" id="ARBA00004651"/>
    </source>
</evidence>
<dbReference type="Pfam" id="PF01757">
    <property type="entry name" value="Acyl_transf_3"/>
    <property type="match status" value="1"/>
</dbReference>
<feature type="transmembrane region" description="Helical" evidence="7">
    <location>
        <begin position="323"/>
        <end position="349"/>
    </location>
</feature>
<feature type="transmembrane region" description="Helical" evidence="7">
    <location>
        <begin position="127"/>
        <end position="149"/>
    </location>
</feature>
<dbReference type="GO" id="GO:0005886">
    <property type="term" value="C:plasma membrane"/>
    <property type="evidence" value="ECO:0007669"/>
    <property type="project" value="UniProtKB-SubCell"/>
</dbReference>
<feature type="transmembrane region" description="Helical" evidence="7">
    <location>
        <begin position="55"/>
        <end position="74"/>
    </location>
</feature>
<protein>
    <submittedName>
        <fullName evidence="9">Fucose 4-O-acetylase-like acetyltransferase</fullName>
    </submittedName>
</protein>
<feature type="transmembrane region" description="Helical" evidence="7">
    <location>
        <begin position="289"/>
        <end position="311"/>
    </location>
</feature>
<evidence type="ECO:0000256" key="2">
    <source>
        <dbReference type="ARBA" id="ARBA00007400"/>
    </source>
</evidence>
<evidence type="ECO:0000256" key="5">
    <source>
        <dbReference type="ARBA" id="ARBA00022989"/>
    </source>
</evidence>
<organism evidence="9 10">
    <name type="scientific">Curtobacterium flaccumfaciens</name>
    <dbReference type="NCBI Taxonomy" id="2035"/>
    <lineage>
        <taxon>Bacteria</taxon>
        <taxon>Bacillati</taxon>
        <taxon>Actinomycetota</taxon>
        <taxon>Actinomycetes</taxon>
        <taxon>Micrococcales</taxon>
        <taxon>Microbacteriaceae</taxon>
        <taxon>Curtobacterium</taxon>
    </lineage>
</organism>
<dbReference type="GO" id="GO:0016413">
    <property type="term" value="F:O-acetyltransferase activity"/>
    <property type="evidence" value="ECO:0007669"/>
    <property type="project" value="TreeGrafter"/>
</dbReference>
<feature type="transmembrane region" description="Helical" evidence="7">
    <location>
        <begin position="161"/>
        <end position="185"/>
    </location>
</feature>
<evidence type="ECO:0000256" key="4">
    <source>
        <dbReference type="ARBA" id="ARBA00022692"/>
    </source>
</evidence>